<sequence>MSSVKGFLALLVMLGGVRGVAEEVDTSRPSITGSVTGVDGTPLAGVRVDISTAAPKVGRGIFCPSCYLDCGKWATTDDDGQFTIASLDPTLKFHLVLTHPEYQTLQTPLIDPAGEAVSLSLDPLSEDIDPSRVVLGVVTQNGTPVAGALVDPHGAKTVDRRWWGRVDGVTPTVTDAQGRFAMVLPDDYLGLDIRVEGHGFCGEQRELLKPGAEPQSIEVRTGATVTGRLMHHGQPVAGMSIAVVQLNRSTADDIFIAAVGDVTDSEGRFEIRYLPPDQRYCIYSVAGEAKRSESPFILTTKTFTMPGTDESRDLGDLEVSQPCSIRGRVVRSDGKPLSPNLRLSFGRDPAWDLVSALVEDDGSFEVTGLPPETYEVRVGDRDMVMASDQILFQMLSDVSFGIRLRQSIDDLVVPIQAKE</sequence>
<dbReference type="SUPFAM" id="SSF49464">
    <property type="entry name" value="Carboxypeptidase regulatory domain-like"/>
    <property type="match status" value="2"/>
</dbReference>
<comment type="caution">
    <text evidence="1">The sequence shown here is derived from an EMBL/GenBank/DDBJ whole genome shotgun (WGS) entry which is preliminary data.</text>
</comment>
<evidence type="ECO:0000313" key="1">
    <source>
        <dbReference type="EMBL" id="MCO6045035.1"/>
    </source>
</evidence>
<name>A0A9X2F9T9_9BACT</name>
<protein>
    <recommendedName>
        <fullName evidence="3">Carboxypeptidase family protein</fullName>
    </recommendedName>
</protein>
<keyword evidence="2" id="KW-1185">Reference proteome</keyword>
<dbReference type="EMBL" id="JAMXLR010000051">
    <property type="protein sequence ID" value="MCO6045035.1"/>
    <property type="molecule type" value="Genomic_DNA"/>
</dbReference>
<dbReference type="RefSeq" id="WP_252853148.1">
    <property type="nucleotide sequence ID" value="NZ_JAMXLR010000051.1"/>
</dbReference>
<organism evidence="1 2">
    <name type="scientific">Aeoliella straminimaris</name>
    <dbReference type="NCBI Taxonomy" id="2954799"/>
    <lineage>
        <taxon>Bacteria</taxon>
        <taxon>Pseudomonadati</taxon>
        <taxon>Planctomycetota</taxon>
        <taxon>Planctomycetia</taxon>
        <taxon>Pirellulales</taxon>
        <taxon>Lacipirellulaceae</taxon>
        <taxon>Aeoliella</taxon>
    </lineage>
</organism>
<evidence type="ECO:0000313" key="2">
    <source>
        <dbReference type="Proteomes" id="UP001155241"/>
    </source>
</evidence>
<accession>A0A9X2F9T9</accession>
<dbReference type="Proteomes" id="UP001155241">
    <property type="component" value="Unassembled WGS sequence"/>
</dbReference>
<evidence type="ECO:0008006" key="3">
    <source>
        <dbReference type="Google" id="ProtNLM"/>
    </source>
</evidence>
<gene>
    <name evidence="1" type="ORF">NG895_14085</name>
</gene>
<dbReference type="AlphaFoldDB" id="A0A9X2F9T9"/>
<reference evidence="1" key="1">
    <citation type="submission" date="2022-06" db="EMBL/GenBank/DDBJ databases">
        <title>Aeoliella straminimaris, a novel planctomycete from sediments.</title>
        <authorList>
            <person name="Vitorino I.R."/>
            <person name="Lage O.M."/>
        </authorList>
    </citation>
    <scope>NUCLEOTIDE SEQUENCE</scope>
    <source>
        <strain evidence="1">ICT_H6.2</strain>
    </source>
</reference>
<dbReference type="InterPro" id="IPR008969">
    <property type="entry name" value="CarboxyPept-like_regulatory"/>
</dbReference>
<proteinExistence type="predicted"/>